<evidence type="ECO:0000313" key="2">
    <source>
        <dbReference type="Proteomes" id="UP000178710"/>
    </source>
</evidence>
<protein>
    <submittedName>
        <fullName evidence="1">Uncharacterized protein</fullName>
    </submittedName>
</protein>
<dbReference type="InterPro" id="IPR019646">
    <property type="entry name" value="Aminoglyc_AdlTrfase"/>
</dbReference>
<name>A0A1G2KPT8_9BACT</name>
<evidence type="ECO:0000313" key="1">
    <source>
        <dbReference type="EMBL" id="OHA01418.1"/>
    </source>
</evidence>
<organism evidence="1 2">
    <name type="scientific">Candidatus Sungbacteria bacterium RIFCSPHIGHO2_02_FULL_49_20</name>
    <dbReference type="NCBI Taxonomy" id="1802272"/>
    <lineage>
        <taxon>Bacteria</taxon>
        <taxon>Candidatus Sungiibacteriota</taxon>
    </lineage>
</organism>
<dbReference type="Proteomes" id="UP000178710">
    <property type="component" value="Unassembled WGS sequence"/>
</dbReference>
<dbReference type="AlphaFoldDB" id="A0A1G2KPT8"/>
<accession>A0A1G2KPT8</accession>
<dbReference type="InterPro" id="IPR043519">
    <property type="entry name" value="NT_sf"/>
</dbReference>
<comment type="caution">
    <text evidence="1">The sequence shown here is derived from an EMBL/GenBank/DDBJ whole genome shotgun (WGS) entry which is preliminary data.</text>
</comment>
<reference evidence="1 2" key="1">
    <citation type="journal article" date="2016" name="Nat. Commun.">
        <title>Thousands of microbial genomes shed light on interconnected biogeochemical processes in an aquifer system.</title>
        <authorList>
            <person name="Anantharaman K."/>
            <person name="Brown C.T."/>
            <person name="Hug L.A."/>
            <person name="Sharon I."/>
            <person name="Castelle C.J."/>
            <person name="Probst A.J."/>
            <person name="Thomas B.C."/>
            <person name="Singh A."/>
            <person name="Wilkins M.J."/>
            <person name="Karaoz U."/>
            <person name="Brodie E.L."/>
            <person name="Williams K.H."/>
            <person name="Hubbard S.S."/>
            <person name="Banfield J.F."/>
        </authorList>
    </citation>
    <scope>NUCLEOTIDE SEQUENCE [LARGE SCALE GENOMIC DNA]</scope>
</reference>
<proteinExistence type="predicted"/>
<dbReference type="EMBL" id="MHQK01000027">
    <property type="protein sequence ID" value="OHA01418.1"/>
    <property type="molecule type" value="Genomic_DNA"/>
</dbReference>
<dbReference type="Gene3D" id="3.30.460.40">
    <property type="match status" value="1"/>
</dbReference>
<dbReference type="Pfam" id="PF10706">
    <property type="entry name" value="Aminoglyc_resit"/>
    <property type="match status" value="1"/>
</dbReference>
<gene>
    <name evidence="1" type="ORF">A3C12_02950</name>
</gene>
<dbReference type="SUPFAM" id="SSF81301">
    <property type="entry name" value="Nucleotidyltransferase"/>
    <property type="match status" value="1"/>
</dbReference>
<sequence>MKNNATISKEYLRVLHKLFSRLNNSGINWVIIGSTGLALRGILVKPKDIDVQTDESGVYEIELIFKEYVEKKVIYSSTGKIRSYFGTLNIDGTKVEIMGDNQKIVDGKWETALDLNHYKEIVEFEGMKLPLLSLKCEYAEYIKLGRQEKAEMIKEFLRTQK</sequence>